<proteinExistence type="predicted"/>
<dbReference type="SUPFAM" id="SSF81442">
    <property type="entry name" value="Cytochrome c oxidase subunit I-like"/>
    <property type="match status" value="1"/>
</dbReference>
<dbReference type="RefSeq" id="WP_248156793.1">
    <property type="nucleotide sequence ID" value="NZ_JALNMJ010000014.1"/>
</dbReference>
<reference evidence="2" key="1">
    <citation type="submission" date="2022-04" db="EMBL/GenBank/DDBJ databases">
        <title>Roseibium sp. CAU 1639 isolated from mud.</title>
        <authorList>
            <person name="Kim W."/>
        </authorList>
    </citation>
    <scope>NUCLEOTIDE SEQUENCE</scope>
    <source>
        <strain evidence="2">CAU 1639</strain>
    </source>
</reference>
<name>A0ABT0GXY3_9HYPH</name>
<sequence>MTALPRLFFATAAIFALTGMAWGIHMSASGDHTLAPAHGHLNLLGFVMMSVFGTYYALTPKAAAAGLAKIHYGMSVVTVVTMAPGIALAINGVDEILAKASSVLAILTMLVFLVTILRNRAD</sequence>
<keyword evidence="1" id="KW-1133">Transmembrane helix</keyword>
<feature type="transmembrane region" description="Helical" evidence="1">
    <location>
        <begin position="39"/>
        <end position="58"/>
    </location>
</feature>
<comment type="caution">
    <text evidence="2">The sequence shown here is derived from an EMBL/GenBank/DDBJ whole genome shotgun (WGS) entry which is preliminary data.</text>
</comment>
<keyword evidence="1" id="KW-0472">Membrane</keyword>
<dbReference type="InterPro" id="IPR036927">
    <property type="entry name" value="Cyt_c_oxase-like_su1_sf"/>
</dbReference>
<feature type="transmembrane region" description="Helical" evidence="1">
    <location>
        <begin position="96"/>
        <end position="117"/>
    </location>
</feature>
<gene>
    <name evidence="2" type="ORF">M0H32_19205</name>
</gene>
<organism evidence="2 3">
    <name type="scientific">Roseibium sediminicola</name>
    <dbReference type="NCBI Taxonomy" id="2933272"/>
    <lineage>
        <taxon>Bacteria</taxon>
        <taxon>Pseudomonadati</taxon>
        <taxon>Pseudomonadota</taxon>
        <taxon>Alphaproteobacteria</taxon>
        <taxon>Hyphomicrobiales</taxon>
        <taxon>Stappiaceae</taxon>
        <taxon>Roseibium</taxon>
    </lineage>
</organism>
<evidence type="ECO:0000313" key="3">
    <source>
        <dbReference type="Proteomes" id="UP001431221"/>
    </source>
</evidence>
<evidence type="ECO:0000313" key="2">
    <source>
        <dbReference type="EMBL" id="MCK7614304.1"/>
    </source>
</evidence>
<keyword evidence="3" id="KW-1185">Reference proteome</keyword>
<evidence type="ECO:0000256" key="1">
    <source>
        <dbReference type="SAM" id="Phobius"/>
    </source>
</evidence>
<dbReference type="EMBL" id="JALNMJ010000014">
    <property type="protein sequence ID" value="MCK7614304.1"/>
    <property type="molecule type" value="Genomic_DNA"/>
</dbReference>
<feature type="transmembrane region" description="Helical" evidence="1">
    <location>
        <begin position="70"/>
        <end position="90"/>
    </location>
</feature>
<accession>A0ABT0GXY3</accession>
<dbReference type="Proteomes" id="UP001431221">
    <property type="component" value="Unassembled WGS sequence"/>
</dbReference>
<keyword evidence="1" id="KW-0812">Transmembrane</keyword>
<protein>
    <submittedName>
        <fullName evidence="2">Uncharacterized protein</fullName>
    </submittedName>
</protein>